<reference evidence="2 3" key="1">
    <citation type="submission" date="2014-04" db="EMBL/GenBank/DDBJ databases">
        <title>Evolutionary Origins and Diversification of the Mycorrhizal Mutualists.</title>
        <authorList>
            <consortium name="DOE Joint Genome Institute"/>
            <consortium name="Mycorrhizal Genomics Consortium"/>
            <person name="Kohler A."/>
            <person name="Kuo A."/>
            <person name="Nagy L.G."/>
            <person name="Floudas D."/>
            <person name="Copeland A."/>
            <person name="Barry K.W."/>
            <person name="Cichocki N."/>
            <person name="Veneault-Fourrey C."/>
            <person name="LaButti K."/>
            <person name="Lindquist E.A."/>
            <person name="Lipzen A."/>
            <person name="Lundell T."/>
            <person name="Morin E."/>
            <person name="Murat C."/>
            <person name="Riley R."/>
            <person name="Ohm R."/>
            <person name="Sun H."/>
            <person name="Tunlid A."/>
            <person name="Henrissat B."/>
            <person name="Grigoriev I.V."/>
            <person name="Hibbett D.S."/>
            <person name="Martin F."/>
        </authorList>
    </citation>
    <scope>NUCLEOTIDE SEQUENCE [LARGE SCALE GENOMIC DNA]</scope>
    <source>
        <strain evidence="2 3">FD-317 M1</strain>
    </source>
</reference>
<organism evidence="2 3">
    <name type="scientific">Collybiopsis luxurians FD-317 M1</name>
    <dbReference type="NCBI Taxonomy" id="944289"/>
    <lineage>
        <taxon>Eukaryota</taxon>
        <taxon>Fungi</taxon>
        <taxon>Dikarya</taxon>
        <taxon>Basidiomycota</taxon>
        <taxon>Agaricomycotina</taxon>
        <taxon>Agaricomycetes</taxon>
        <taxon>Agaricomycetidae</taxon>
        <taxon>Agaricales</taxon>
        <taxon>Marasmiineae</taxon>
        <taxon>Omphalotaceae</taxon>
        <taxon>Collybiopsis</taxon>
        <taxon>Collybiopsis luxurians</taxon>
    </lineage>
</organism>
<dbReference type="PROSITE" id="PS50181">
    <property type="entry name" value="FBOX"/>
    <property type="match status" value="1"/>
</dbReference>
<dbReference type="Pfam" id="PF00646">
    <property type="entry name" value="F-box"/>
    <property type="match status" value="1"/>
</dbReference>
<proteinExistence type="predicted"/>
<evidence type="ECO:0000313" key="2">
    <source>
        <dbReference type="EMBL" id="KIK57099.1"/>
    </source>
</evidence>
<dbReference type="Gene3D" id="1.20.1280.50">
    <property type="match status" value="1"/>
</dbReference>
<dbReference type="Proteomes" id="UP000053593">
    <property type="component" value="Unassembled WGS sequence"/>
</dbReference>
<dbReference type="SUPFAM" id="SSF81383">
    <property type="entry name" value="F-box domain"/>
    <property type="match status" value="1"/>
</dbReference>
<dbReference type="OrthoDB" id="2322499at2759"/>
<dbReference type="SMART" id="SM00256">
    <property type="entry name" value="FBOX"/>
    <property type="match status" value="1"/>
</dbReference>
<sequence>MPQQFRKVRGKFALLERLTQGVPLDVVFEIFCYLDPGDLLRLARTSKELRNLLMSKTSITIWHSSRENLPGLPPPSKDLNEPQYAQLLFYDRCDLRASNHQSAD</sequence>
<dbReference type="CDD" id="cd09917">
    <property type="entry name" value="F-box_SF"/>
    <property type="match status" value="1"/>
</dbReference>
<feature type="domain" description="F-box" evidence="1">
    <location>
        <begin position="16"/>
        <end position="65"/>
    </location>
</feature>
<dbReference type="EMBL" id="KN834793">
    <property type="protein sequence ID" value="KIK57099.1"/>
    <property type="molecule type" value="Genomic_DNA"/>
</dbReference>
<dbReference type="InterPro" id="IPR001810">
    <property type="entry name" value="F-box_dom"/>
</dbReference>
<dbReference type="InterPro" id="IPR036047">
    <property type="entry name" value="F-box-like_dom_sf"/>
</dbReference>
<keyword evidence="3" id="KW-1185">Reference proteome</keyword>
<name>A0A0D0C3W7_9AGAR</name>
<evidence type="ECO:0000259" key="1">
    <source>
        <dbReference type="PROSITE" id="PS50181"/>
    </source>
</evidence>
<gene>
    <name evidence="2" type="ORF">GYMLUDRAFT_773837</name>
</gene>
<protein>
    <recommendedName>
        <fullName evidence="1">F-box domain-containing protein</fullName>
    </recommendedName>
</protein>
<evidence type="ECO:0000313" key="3">
    <source>
        <dbReference type="Proteomes" id="UP000053593"/>
    </source>
</evidence>
<dbReference type="HOGENOM" id="CLU_2250460_0_0_1"/>
<dbReference type="AlphaFoldDB" id="A0A0D0C3W7"/>
<accession>A0A0D0C3W7</accession>